<dbReference type="InterPro" id="IPR010982">
    <property type="entry name" value="Lambda_DNA-bd_dom_sf"/>
</dbReference>
<accession>A0A512IHZ7</accession>
<dbReference type="SUPFAM" id="SSF47413">
    <property type="entry name" value="lambda repressor-like DNA-binding domains"/>
    <property type="match status" value="1"/>
</dbReference>
<evidence type="ECO:0000313" key="3">
    <source>
        <dbReference type="Proteomes" id="UP000321103"/>
    </source>
</evidence>
<proteinExistence type="predicted"/>
<name>A0A512IHZ7_9MICC</name>
<feature type="region of interest" description="Disordered" evidence="1">
    <location>
        <begin position="1"/>
        <end position="36"/>
    </location>
</feature>
<feature type="compositionally biased region" description="Basic and acidic residues" evidence="1">
    <location>
        <begin position="1"/>
        <end position="13"/>
    </location>
</feature>
<feature type="compositionally biased region" description="Basic and acidic residues" evidence="1">
    <location>
        <begin position="21"/>
        <end position="36"/>
    </location>
</feature>
<evidence type="ECO:0000313" key="2">
    <source>
        <dbReference type="EMBL" id="GEO97320.1"/>
    </source>
</evidence>
<sequence>MTPDRPDLTDDQRAAVTDWKQSQDKAEQARKLTEDAATEAREAVTALSRSGMSQKAIAALLGIGQQRVSQLIIRTPRH</sequence>
<keyword evidence="3" id="KW-1185">Reference proteome</keyword>
<protein>
    <submittedName>
        <fullName evidence="2">Uncharacterized protein</fullName>
    </submittedName>
</protein>
<dbReference type="RefSeq" id="WP_062737447.1">
    <property type="nucleotide sequence ID" value="NZ_BJZS01000118.1"/>
</dbReference>
<gene>
    <name evidence="2" type="ORF">KTU01_34430</name>
</gene>
<reference evidence="2 3" key="1">
    <citation type="submission" date="2019-07" db="EMBL/GenBank/DDBJ databases">
        <title>Whole genome shotgun sequence of Kocuria turfanensis NBRC 107627.</title>
        <authorList>
            <person name="Hosoyama A."/>
            <person name="Uohara A."/>
            <person name="Ohji S."/>
            <person name="Ichikawa N."/>
        </authorList>
    </citation>
    <scope>NUCLEOTIDE SEQUENCE [LARGE SCALE GENOMIC DNA]</scope>
    <source>
        <strain evidence="2 3">NBRC 107627</strain>
    </source>
</reference>
<evidence type="ECO:0000256" key="1">
    <source>
        <dbReference type="SAM" id="MobiDB-lite"/>
    </source>
</evidence>
<dbReference type="AlphaFoldDB" id="A0A512IHZ7"/>
<dbReference type="EMBL" id="BJZS01000118">
    <property type="protein sequence ID" value="GEO97320.1"/>
    <property type="molecule type" value="Genomic_DNA"/>
</dbReference>
<organism evidence="2 3">
    <name type="scientific">Kocuria turfanensis</name>
    <dbReference type="NCBI Taxonomy" id="388357"/>
    <lineage>
        <taxon>Bacteria</taxon>
        <taxon>Bacillati</taxon>
        <taxon>Actinomycetota</taxon>
        <taxon>Actinomycetes</taxon>
        <taxon>Micrococcales</taxon>
        <taxon>Micrococcaceae</taxon>
        <taxon>Kocuria</taxon>
    </lineage>
</organism>
<comment type="caution">
    <text evidence="2">The sequence shown here is derived from an EMBL/GenBank/DDBJ whole genome shotgun (WGS) entry which is preliminary data.</text>
</comment>
<dbReference type="Proteomes" id="UP000321103">
    <property type="component" value="Unassembled WGS sequence"/>
</dbReference>
<dbReference type="GO" id="GO:0003677">
    <property type="term" value="F:DNA binding"/>
    <property type="evidence" value="ECO:0007669"/>
    <property type="project" value="InterPro"/>
</dbReference>
<dbReference type="STRING" id="388357.GCA_001580365_03823"/>